<accession>A0ABQ7QKJ7</accession>
<feature type="region of interest" description="Disordered" evidence="1">
    <location>
        <begin position="1"/>
        <end position="22"/>
    </location>
</feature>
<comment type="caution">
    <text evidence="2">The sequence shown here is derived from an EMBL/GenBank/DDBJ whole genome shotgun (WGS) entry which is preliminary data.</text>
</comment>
<protein>
    <submittedName>
        <fullName evidence="2">Uncharacterized protein</fullName>
    </submittedName>
</protein>
<feature type="compositionally biased region" description="Low complexity" evidence="1">
    <location>
        <begin position="71"/>
        <end position="95"/>
    </location>
</feature>
<gene>
    <name evidence="2" type="ORF">JYU34_009653</name>
</gene>
<evidence type="ECO:0000313" key="2">
    <source>
        <dbReference type="EMBL" id="KAG7305570.1"/>
    </source>
</evidence>
<sequence>MPLLGRLQGLPVPGSGGPPVQSGGVWLVFNVSVSRRIDWLPTTAAHEGMSGPRRVLFCARQGAGFGPMREPSLPGLLLQGQPAPGSGGPPVQQAASCWLSSSQ</sequence>
<keyword evidence="3" id="KW-1185">Reference proteome</keyword>
<dbReference type="Proteomes" id="UP000823941">
    <property type="component" value="Chromosome 13"/>
</dbReference>
<reference evidence="2 3" key="1">
    <citation type="submission" date="2021-06" db="EMBL/GenBank/DDBJ databases">
        <title>A haploid diamondback moth (Plutella xylostella L.) genome assembly resolves 31 chromosomes and identifies a diamide resistance mutation.</title>
        <authorList>
            <person name="Ward C.M."/>
            <person name="Perry K.D."/>
            <person name="Baker G."/>
            <person name="Powis K."/>
            <person name="Heckel D.G."/>
            <person name="Baxter S.W."/>
        </authorList>
    </citation>
    <scope>NUCLEOTIDE SEQUENCE [LARGE SCALE GENOMIC DNA]</scope>
    <source>
        <strain evidence="2 3">LV</strain>
        <tissue evidence="2">Single pupa</tissue>
    </source>
</reference>
<organism evidence="2 3">
    <name type="scientific">Plutella xylostella</name>
    <name type="common">Diamondback moth</name>
    <name type="synonym">Plutella maculipennis</name>
    <dbReference type="NCBI Taxonomy" id="51655"/>
    <lineage>
        <taxon>Eukaryota</taxon>
        <taxon>Metazoa</taxon>
        <taxon>Ecdysozoa</taxon>
        <taxon>Arthropoda</taxon>
        <taxon>Hexapoda</taxon>
        <taxon>Insecta</taxon>
        <taxon>Pterygota</taxon>
        <taxon>Neoptera</taxon>
        <taxon>Endopterygota</taxon>
        <taxon>Lepidoptera</taxon>
        <taxon>Glossata</taxon>
        <taxon>Ditrysia</taxon>
        <taxon>Yponomeutoidea</taxon>
        <taxon>Plutellidae</taxon>
        <taxon>Plutella</taxon>
    </lineage>
</organism>
<feature type="compositionally biased region" description="Low complexity" evidence="1">
    <location>
        <begin position="7"/>
        <end position="22"/>
    </location>
</feature>
<name>A0ABQ7QKJ7_PLUXY</name>
<dbReference type="EMBL" id="JAHIBW010000013">
    <property type="protein sequence ID" value="KAG7305570.1"/>
    <property type="molecule type" value="Genomic_DNA"/>
</dbReference>
<feature type="region of interest" description="Disordered" evidence="1">
    <location>
        <begin position="70"/>
        <end position="103"/>
    </location>
</feature>
<evidence type="ECO:0000313" key="3">
    <source>
        <dbReference type="Proteomes" id="UP000823941"/>
    </source>
</evidence>
<proteinExistence type="predicted"/>
<evidence type="ECO:0000256" key="1">
    <source>
        <dbReference type="SAM" id="MobiDB-lite"/>
    </source>
</evidence>